<proteinExistence type="inferred from homology"/>
<dbReference type="Pfam" id="PF11807">
    <property type="entry name" value="UstYa"/>
    <property type="match status" value="2"/>
</dbReference>
<dbReference type="VEuPathDB" id="FungiDB:TERG_03254"/>
<dbReference type="EMBL" id="LHPM01000019">
    <property type="protein sequence ID" value="OAL62100.1"/>
    <property type="molecule type" value="Genomic_DNA"/>
</dbReference>
<sequence>MAQKEAGEHAVEPLLRGDESLNCASEEEFKDEFSRFDQKQKRRIWRRIFPWLLHSSIIVVYSLVIFAVILPRLQRHVLQEGREENRPHLPLPDRQGLKWEYRRFPTNIVNNPFAGPPREDMEQAWHKFLRNDNIRVPIGYLKEKNLTSKKVKRMMFKEHYYANKDEESMAREIKHADHCVEYIRESLMCQPDLSLVTFRWINNTAQHEDPTEFYPTNFDKDMHYCANWEHLDGWAGERMFDLFRVDLLDRPEKSSG</sequence>
<dbReference type="PANTHER" id="PTHR33365:SF7">
    <property type="entry name" value="TAT PATHWAY SIGNAL SEQUENCE"/>
    <property type="match status" value="1"/>
</dbReference>
<keyword evidence="2" id="KW-0472">Membrane</keyword>
<protein>
    <submittedName>
        <fullName evidence="3">Uncharacterized protein</fullName>
    </submittedName>
</protein>
<reference evidence="3 4" key="1">
    <citation type="submission" date="2016-05" db="EMBL/GenBank/DDBJ databases">
        <title>Genome sequencing of Trichophyton rubrum CMCC(F)T1i isolated from hair.</title>
        <authorList>
            <person name="Zhan P."/>
            <person name="Tao Y."/>
            <person name="Liu W."/>
        </authorList>
    </citation>
    <scope>NUCLEOTIDE SEQUENCE [LARGE SCALE GENOMIC DNA]</scope>
    <source>
        <strain evidence="4">CMCC(F)T1i</strain>
    </source>
</reference>
<gene>
    <name evidence="3" type="ORF">A7C99_6675</name>
</gene>
<feature type="transmembrane region" description="Helical" evidence="2">
    <location>
        <begin position="48"/>
        <end position="70"/>
    </location>
</feature>
<name>A0A178EPX1_TRIRU</name>
<dbReference type="GO" id="GO:0043386">
    <property type="term" value="P:mycotoxin biosynthetic process"/>
    <property type="evidence" value="ECO:0007669"/>
    <property type="project" value="InterPro"/>
</dbReference>
<organism evidence="3 4">
    <name type="scientific">Trichophyton rubrum</name>
    <name type="common">Athlete's foot fungus</name>
    <name type="synonym">Epidermophyton rubrum</name>
    <dbReference type="NCBI Taxonomy" id="5551"/>
    <lineage>
        <taxon>Eukaryota</taxon>
        <taxon>Fungi</taxon>
        <taxon>Dikarya</taxon>
        <taxon>Ascomycota</taxon>
        <taxon>Pezizomycotina</taxon>
        <taxon>Eurotiomycetes</taxon>
        <taxon>Eurotiomycetidae</taxon>
        <taxon>Onygenales</taxon>
        <taxon>Arthrodermataceae</taxon>
        <taxon>Trichophyton</taxon>
    </lineage>
</organism>
<accession>A0A178EPX1</accession>
<dbReference type="PANTHER" id="PTHR33365">
    <property type="entry name" value="YALI0B05434P"/>
    <property type="match status" value="1"/>
</dbReference>
<dbReference type="AlphaFoldDB" id="A0A178EPX1"/>
<dbReference type="Proteomes" id="UP000243015">
    <property type="component" value="Unassembled WGS sequence"/>
</dbReference>
<comment type="caution">
    <text evidence="3">The sequence shown here is derived from an EMBL/GenBank/DDBJ whole genome shotgun (WGS) entry which is preliminary data.</text>
</comment>
<evidence type="ECO:0000313" key="4">
    <source>
        <dbReference type="Proteomes" id="UP000243015"/>
    </source>
</evidence>
<evidence type="ECO:0000256" key="2">
    <source>
        <dbReference type="SAM" id="Phobius"/>
    </source>
</evidence>
<dbReference type="InterPro" id="IPR021765">
    <property type="entry name" value="UstYa-like"/>
</dbReference>
<evidence type="ECO:0000313" key="3">
    <source>
        <dbReference type="EMBL" id="OAL62100.1"/>
    </source>
</evidence>
<comment type="similarity">
    <text evidence="1">Belongs to the ustYa family.</text>
</comment>
<evidence type="ECO:0000256" key="1">
    <source>
        <dbReference type="ARBA" id="ARBA00035112"/>
    </source>
</evidence>
<keyword evidence="2" id="KW-1133">Transmembrane helix</keyword>
<keyword evidence="2" id="KW-0812">Transmembrane</keyword>